<organism evidence="6">
    <name type="scientific">mine drainage metagenome</name>
    <dbReference type="NCBI Taxonomy" id="410659"/>
    <lineage>
        <taxon>unclassified sequences</taxon>
        <taxon>metagenomes</taxon>
        <taxon>ecological metagenomes</taxon>
    </lineage>
</organism>
<dbReference type="Pfam" id="PF01379">
    <property type="entry name" value="Porphobil_deam"/>
    <property type="match status" value="1"/>
</dbReference>
<feature type="domain" description="Porphobilinogen deaminase N-terminal" evidence="5">
    <location>
        <begin position="5"/>
        <end position="141"/>
    </location>
</feature>
<dbReference type="GO" id="GO:0004418">
    <property type="term" value="F:hydroxymethylbilane synthase activity"/>
    <property type="evidence" value="ECO:0007669"/>
    <property type="project" value="UniProtKB-EC"/>
</dbReference>
<reference evidence="6" key="2">
    <citation type="journal article" date="2014" name="ISME J.">
        <title>Microbial stratification in low pH oxic and suboxic macroscopic growths along an acid mine drainage.</title>
        <authorList>
            <person name="Mendez-Garcia C."/>
            <person name="Mesa V."/>
            <person name="Sprenger R.R."/>
            <person name="Richter M."/>
            <person name="Diez M.S."/>
            <person name="Solano J."/>
            <person name="Bargiela R."/>
            <person name="Golyshina O.V."/>
            <person name="Manteca A."/>
            <person name="Ramos J.L."/>
            <person name="Gallego J.R."/>
            <person name="Llorente I."/>
            <person name="Martins Dos Santos V.A."/>
            <person name="Jensen O.N."/>
            <person name="Pelaez A.I."/>
            <person name="Sanchez J."/>
            <person name="Ferrer M."/>
        </authorList>
    </citation>
    <scope>NUCLEOTIDE SEQUENCE</scope>
</reference>
<dbReference type="Gene3D" id="3.40.190.10">
    <property type="entry name" value="Periplasmic binding protein-like II"/>
    <property type="match status" value="1"/>
</dbReference>
<evidence type="ECO:0000259" key="5">
    <source>
        <dbReference type="Pfam" id="PF01379"/>
    </source>
</evidence>
<keyword evidence="4" id="KW-0627">Porphyrin biosynthesis</keyword>
<proteinExistence type="inferred from homology"/>
<dbReference type="EMBL" id="AUZY01007790">
    <property type="protein sequence ID" value="EQD48723.1"/>
    <property type="molecule type" value="Genomic_DNA"/>
</dbReference>
<dbReference type="PRINTS" id="PR00151">
    <property type="entry name" value="PORPHBDMNASE"/>
</dbReference>
<protein>
    <recommendedName>
        <fullName evidence="2">hydroxymethylbilane synthase</fullName>
        <ecNumber evidence="2">2.5.1.61</ecNumber>
    </recommendedName>
</protein>
<comment type="caution">
    <text evidence="6">The sequence shown here is derived from an EMBL/GenBank/DDBJ whole genome shotgun (WGS) entry which is preliminary data.</text>
</comment>
<accession>T0ZW04</accession>
<dbReference type="GO" id="GO:0005737">
    <property type="term" value="C:cytoplasm"/>
    <property type="evidence" value="ECO:0007669"/>
    <property type="project" value="TreeGrafter"/>
</dbReference>
<evidence type="ECO:0000256" key="2">
    <source>
        <dbReference type="ARBA" id="ARBA00012655"/>
    </source>
</evidence>
<evidence type="ECO:0000256" key="4">
    <source>
        <dbReference type="ARBA" id="ARBA00023244"/>
    </source>
</evidence>
<reference evidence="6" key="1">
    <citation type="submission" date="2013-08" db="EMBL/GenBank/DDBJ databases">
        <authorList>
            <person name="Mendez C."/>
            <person name="Richter M."/>
            <person name="Ferrer M."/>
            <person name="Sanchez J."/>
        </authorList>
    </citation>
    <scope>NUCLEOTIDE SEQUENCE</scope>
</reference>
<evidence type="ECO:0000256" key="3">
    <source>
        <dbReference type="ARBA" id="ARBA00022679"/>
    </source>
</evidence>
<gene>
    <name evidence="6" type="ORF">B1B_11945</name>
</gene>
<dbReference type="EC" id="2.5.1.61" evidence="2"/>
<feature type="non-terminal residue" evidence="6">
    <location>
        <position position="142"/>
    </location>
</feature>
<evidence type="ECO:0000313" key="6">
    <source>
        <dbReference type="EMBL" id="EQD48723.1"/>
    </source>
</evidence>
<dbReference type="AlphaFoldDB" id="T0ZW04"/>
<evidence type="ECO:0000256" key="1">
    <source>
        <dbReference type="ARBA" id="ARBA00005638"/>
    </source>
</evidence>
<dbReference type="InterPro" id="IPR022417">
    <property type="entry name" value="Porphobilin_deaminase_N"/>
</dbReference>
<comment type="similarity">
    <text evidence="1">Belongs to the HMBS family.</text>
</comment>
<sequence length="142" mass="15207">MTGAVRVGTRRSPLARIQAEGVRMRLARLAPATHFRLVPLDASGDRDRSLGGSPDFTDALDRALRRGEIDLAVHSAKDLPVDLDPGLVLLACPRRADPRDGLVTAAAGEGLPLASGARVGSSSPRRRAQLLRWRADLAVEEM</sequence>
<dbReference type="InterPro" id="IPR000860">
    <property type="entry name" value="HemC"/>
</dbReference>
<keyword evidence="3 6" id="KW-0808">Transferase</keyword>
<dbReference type="PANTHER" id="PTHR11557:SF0">
    <property type="entry name" value="PORPHOBILINOGEN DEAMINASE"/>
    <property type="match status" value="1"/>
</dbReference>
<dbReference type="SUPFAM" id="SSF53850">
    <property type="entry name" value="Periplasmic binding protein-like II"/>
    <property type="match status" value="1"/>
</dbReference>
<dbReference type="GO" id="GO:0006783">
    <property type="term" value="P:heme biosynthetic process"/>
    <property type="evidence" value="ECO:0007669"/>
    <property type="project" value="TreeGrafter"/>
</dbReference>
<dbReference type="PANTHER" id="PTHR11557">
    <property type="entry name" value="PORPHOBILINOGEN DEAMINASE"/>
    <property type="match status" value="1"/>
</dbReference>
<name>T0ZW04_9ZZZZ</name>